<dbReference type="InterPro" id="IPR003594">
    <property type="entry name" value="HATPase_dom"/>
</dbReference>
<dbReference type="PANTHER" id="PTHR35526">
    <property type="entry name" value="ANTI-SIGMA-F FACTOR RSBW-RELATED"/>
    <property type="match status" value="1"/>
</dbReference>
<proteinExistence type="predicted"/>
<dbReference type="CDD" id="cd16936">
    <property type="entry name" value="HATPase_RsbW-like"/>
    <property type="match status" value="1"/>
</dbReference>
<evidence type="ECO:0000259" key="2">
    <source>
        <dbReference type="Pfam" id="PF13581"/>
    </source>
</evidence>
<dbReference type="InterPro" id="IPR050267">
    <property type="entry name" value="Anti-sigma-factor_SerPK"/>
</dbReference>
<dbReference type="Pfam" id="PF13581">
    <property type="entry name" value="HATPase_c_2"/>
    <property type="match status" value="1"/>
</dbReference>
<dbReference type="PANTHER" id="PTHR35526:SF3">
    <property type="entry name" value="ANTI-SIGMA-F FACTOR RSBW"/>
    <property type="match status" value="1"/>
</dbReference>
<sequence>MQLIDPASASSYRMSFTVGEHSPRHLRRITRAYLHLWSLEEVVDAAELAVTELLANVVRHVPDRRCALLLLRLDRGVRIEVSDHWVRMPRHPAPLDRSGEPALDEGGRGLMLVEAVADRWGVVPLPPGGKTVWCECDTRRLAGR</sequence>
<organism evidence="3 4">
    <name type="scientific">Streptomyces inusitatus</name>
    <dbReference type="NCBI Taxonomy" id="68221"/>
    <lineage>
        <taxon>Bacteria</taxon>
        <taxon>Bacillati</taxon>
        <taxon>Actinomycetota</taxon>
        <taxon>Actinomycetes</taxon>
        <taxon>Kitasatosporales</taxon>
        <taxon>Streptomycetaceae</taxon>
        <taxon>Streptomyces</taxon>
    </lineage>
</organism>
<feature type="domain" description="Histidine kinase/HSP90-like ATPase" evidence="2">
    <location>
        <begin position="25"/>
        <end position="132"/>
    </location>
</feature>
<keyword evidence="1" id="KW-0418">Kinase</keyword>
<comment type="caution">
    <text evidence="3">The sequence shown here is derived from an EMBL/GenBank/DDBJ whole genome shotgun (WGS) entry which is preliminary data.</text>
</comment>
<dbReference type="Proteomes" id="UP000630936">
    <property type="component" value="Unassembled WGS sequence"/>
</dbReference>
<dbReference type="EMBL" id="BMWG01000004">
    <property type="protein sequence ID" value="GGZ27138.1"/>
    <property type="molecule type" value="Genomic_DNA"/>
</dbReference>
<dbReference type="InterPro" id="IPR036890">
    <property type="entry name" value="HATPase_C_sf"/>
</dbReference>
<evidence type="ECO:0000313" key="4">
    <source>
        <dbReference type="Proteomes" id="UP000630936"/>
    </source>
</evidence>
<dbReference type="GO" id="GO:0004674">
    <property type="term" value="F:protein serine/threonine kinase activity"/>
    <property type="evidence" value="ECO:0007669"/>
    <property type="project" value="UniProtKB-KW"/>
</dbReference>
<reference evidence="3" key="2">
    <citation type="submission" date="2020-09" db="EMBL/GenBank/DDBJ databases">
        <authorList>
            <person name="Sun Q."/>
            <person name="Ohkuma M."/>
        </authorList>
    </citation>
    <scope>NUCLEOTIDE SEQUENCE</scope>
    <source>
        <strain evidence="3">JCM 4988</strain>
    </source>
</reference>
<dbReference type="Gene3D" id="3.30.565.10">
    <property type="entry name" value="Histidine kinase-like ATPase, C-terminal domain"/>
    <property type="match status" value="1"/>
</dbReference>
<keyword evidence="1" id="KW-0723">Serine/threonine-protein kinase</keyword>
<gene>
    <name evidence="3" type="ORF">GCM10010387_20620</name>
</gene>
<keyword evidence="1" id="KW-0808">Transferase</keyword>
<reference evidence="3" key="1">
    <citation type="journal article" date="2014" name="Int. J. Syst. Evol. Microbiol.">
        <title>Complete genome sequence of Corynebacterium casei LMG S-19264T (=DSM 44701T), isolated from a smear-ripened cheese.</title>
        <authorList>
            <consortium name="US DOE Joint Genome Institute (JGI-PGF)"/>
            <person name="Walter F."/>
            <person name="Albersmeier A."/>
            <person name="Kalinowski J."/>
            <person name="Ruckert C."/>
        </authorList>
    </citation>
    <scope>NUCLEOTIDE SEQUENCE</scope>
    <source>
        <strain evidence="3">JCM 4988</strain>
    </source>
</reference>
<dbReference type="AlphaFoldDB" id="A0A918PY23"/>
<protein>
    <recommendedName>
        <fullName evidence="2">Histidine kinase/HSP90-like ATPase domain-containing protein</fullName>
    </recommendedName>
</protein>
<accession>A0A918PY23</accession>
<keyword evidence="4" id="KW-1185">Reference proteome</keyword>
<evidence type="ECO:0000313" key="3">
    <source>
        <dbReference type="EMBL" id="GGZ27138.1"/>
    </source>
</evidence>
<evidence type="ECO:0000256" key="1">
    <source>
        <dbReference type="ARBA" id="ARBA00022527"/>
    </source>
</evidence>
<dbReference type="SUPFAM" id="SSF55874">
    <property type="entry name" value="ATPase domain of HSP90 chaperone/DNA topoisomerase II/histidine kinase"/>
    <property type="match status" value="1"/>
</dbReference>
<name>A0A918PY23_9ACTN</name>